<dbReference type="EMBL" id="JAAPAO010000122">
    <property type="protein sequence ID" value="KAF4672007.1"/>
    <property type="molecule type" value="Genomic_DNA"/>
</dbReference>
<evidence type="ECO:0000256" key="1">
    <source>
        <dbReference type="SAM" id="MobiDB-lite"/>
    </source>
</evidence>
<comment type="caution">
    <text evidence="2">The sequence shown here is derived from an EMBL/GenBank/DDBJ whole genome shotgun (WGS) entry which is preliminary data.</text>
</comment>
<reference evidence="2 3" key="1">
    <citation type="submission" date="2020-04" db="EMBL/GenBank/DDBJ databases">
        <title>Perkinsus chesapeaki whole genome sequence.</title>
        <authorList>
            <person name="Bogema D.R."/>
        </authorList>
    </citation>
    <scope>NUCLEOTIDE SEQUENCE [LARGE SCALE GENOMIC DNA]</scope>
    <source>
        <strain evidence="2">ATCC PRA-425</strain>
    </source>
</reference>
<accession>A0A7J6MKV3</accession>
<sequence length="3173" mass="344638">MAGVLYTKVEIHATGGYEFTTQYHPTPALKMVLAVTDRTRCNELQYETTVAKVDSVNSSDLARPTRLYQVSTVDQGLLETQLARVMFQHGGVFKLCYTPDGTFSEADGGGRFNNVLNVIGVITLLLATESRAVCDTLCAVKISVAYYMNEIPTAACSVVVTNDPAALVDGQPGREGWSMTAGGSSRLYWSEAFEYPDIHDMNGTLKAGAVESSKSCATTAPDMVYIQSPPTTGMELLTTKAAVLPTPRSSSHSSFAFAACYCPSYGDCDDASEYTQQVGVFYMWTLRICDLGDERLCTPRYMRFFPQQNFALRVDCPPGAEGCLNIDTDQSRISFLAMSGTLPEVVRQAAVDPTQLVKEKMNWDPTHVCKTTVESRLVVIREKENLNGGPRRDYRVWGEFLRIRRTLNQRVAVCMCQRQCDRNSNWFKVGEISTPVAVGFSFRSNTSSSYTQQGGYQPYGASVSIVNVPGKLTLYFGNTLNADTADAYEAPKASRSALVNILSFDRDLLYGPANAPGGRKTLEGYLGLDRETSSDAQTKLDEICEQELYSPIIRGPDSKQTAKDYIAHVPWGTVTNYLSFDGQLHDKEITVLKSGVIGVCYCAEITSSTECADQSWIFTGRMLIRGPVGGQVWNFPVDVIVGLSLDGWGLDESRDFIRIVGSSENCEQISAANPEPSGITTILLGCPAENGAGCRAATETTNLVGHLLGSHDTAGVHLHDIVPEPTKTLLSFDGEHGLSDGDMILIEEETLEISGKLSTFWTESQKYVGSLITGQTRFRDNTSVSYPVGHRVMLDPANPTTQVYIPVAIPTWLSTDFLSFKSQLGRWRRISEWSTKEEIRATVPYSGAKVCWATRPTGSHLSSFMITAGTINFVEPPEFPHAMLSLTSTKAGAVAPVILTFQAGSWEYSLNDGPITLVLRFRDVVDTVTPLLTADVAPDGLSPTGLPASEELPRAQMKQSVCGKIFTELWSSDPSGFPIPAGCYYSKTYRNDGANEKFYREYYISFNQKYGLRHDCSSGKEKRDPEDPTTKAAGGRVAPSSGPSEYCTYQIAFLASVSDLVTTSSPVMDIYSICHGCAGSKYKVFEKSAVYLDRVPIAAAGFSDSNFKNGGGFVLRNGDEDRILALSTSNVINFRLEGGSGASAIKKGSTVRLILSPLTLWHSSSTCFVGCTADSTVSDAVCVGPEMTCSMESSVLAQPGGDDTPGRKLNVVKITLPSSSMTDITGDEMHDFTLSGLTLPSGGTGWFPTRIGVEITEGGTDLKPDYTTSNGFIWKDHGSPGSNGRILVTDYSGYGPKPFKEDTSNKLVVRLQFAVPLLSLGQASAVDISIFVPDEVGVSCRTTDGAVVRGDLEVFEHDLDDDYYFDNVKGYWSGLTDDGSWESSSANECIYSFRKGQMVPVNATAFLTLTLDNPRPQMKRDDEINTWFIQLGGKGYSDASPRRMSKIPFTGIPYDSVEARYWQHNTAALGELTEVTLQPLSFQPDAMTYLRVFFITTTAPNRRSKIVLDAPDGFDFGEDCDVQELPSAHYAVVSATAWGTTNRLKFVEKCIGSKFSLSTAEKSDTFNRATIVVGGVMKALTYYGFQIGVTLPSGKAYNPDIHNYGWRLWTYDEHGYGLDGARPYVRFNLKVPGTMSNFYDKGFGLYADEIEGIKSGENVIAPTVRMASLMPFTVAGASTWLTFEPFVFRFDFASNMRLTAPIGYVWDRASSFQVSSPYSDTQFPALPDVENPGSENELLFSELLFQGGKIYGFAAKAIIPDVSPTTSTNAFFLEIGYTGRQITERYASLVIEAPLVSSLIDCTVSYLSAKEGYIANLLVFSFYIVTPLVGGDGLIIKGDDGTKGFTFEQVCNPVEVDGSQMLPAGGIVCKAIYEQGVPRITLTVGEGFTLSTGLYKLEMPSANPDTPRVAGKWTFGTYKKVSDFPNVDPIDKSMTIVGYDILLTMTKAAIVPLTTKQRSLTGRNDRPEKVNNIIVAFRISSTPTSEQDFIIRAPRGFVFDDDCLPGIVTSSDLVFGDADEFNEKQYRLWDDEGARPLLCIGEGRTAYLTFSLGIERDSTYAFRFQVKNPTVTPEVNLWNLEYNGFASFPLEGFSLWTFTGTTLNAVSTSTTKDDQGGQQNNTAGNPVSVVFTPTRTIIGKLDFSQTTSSGNRRQLQINERPNGGTVAIDAPSTFTFSNPCNVALATNDASVIFTAGLDFDCSVESDDDGNQKLTVELIGTRSIQEGIAYDLTFYVVNPLVAPDEVSPWLLRSFDIEGNALDEVPIPGYKVVSSMRSFQVINPTNTYKGTFKVSNVIFKSTFPEALMDGDLVQFSAPGGFDLRGLTAGSCNEYVASPLITTSPSCQCSTTGCSMTFLLKEGNTPALSEGALLEFTVTTVNPIISPPLMKSFWKVSHKRGSSVRTSDSVEGWEVISQLTGVGVDLIGAHQSAGSFSDIEVTFVSVSAATILRIEAVAPSGFNFINAQVEDPSEILPYDLTDEEVATGAVRNFIFLSNLDIVPGAAVRLGDLGGQTVFTLETYKDSSTMDDLLDESRGFNEGFKLPGRVIVPTAEDDPTGAPRLSSTFAEKAWLYPVKSLLGARVDEEARAIFPVTFTQNVYAKEKLIIGVEMLMTTEQATTAGGQTSTGATSSTATDPTLPASYELKSRSFSIKGSTTTVQTATSIDKSTGNIEALLLGHDGQVVLSADETYEISMTVVPKSGEQKWRIYTQKTGESLPSNTNDGDTQGFSPVLVLGMTVTPLRKPPRAEIEVDIKFDVKQREISALTIIAPEGFSFPPEGCGPICFPEGEWANTKRKVAVIRNTVGVTIPSEITNSPIRITAITPDRSPASLDWVFQADDRGGTPIGWAEGTGFQIDQMSNVKISYAGVSSAVTTQNTMVWFAVSFDVSAGGASQIVVVQPKDYKFRCSDAAFVKSLSLPGGHPECTEEYPLTLTLYNSTLDIGSYAFTVRVQNPATTPVNNTFDVLVKSSDGKVVDAAFGVPGLSVVRAHVVNPFVYWSSSIPSSTSRVQIGFEVKSTVDMFKAILITLPPSFVHLVGNPTEVINNNKDFPVASGTGWADVSNSNAVKILMDDTTALTVVSPGKYSWTFPIRLPRVLPAKNIWFISFCESRQCSSHDGDDVVVDHPIPGFEFYEKSPAGGLTVETGAAAPGVAPPLIPFTLFVLCYFFSISLS</sequence>
<organism evidence="2 3">
    <name type="scientific">Perkinsus chesapeaki</name>
    <name type="common">Clam parasite</name>
    <name type="synonym">Perkinsus andrewsi</name>
    <dbReference type="NCBI Taxonomy" id="330153"/>
    <lineage>
        <taxon>Eukaryota</taxon>
        <taxon>Sar</taxon>
        <taxon>Alveolata</taxon>
        <taxon>Perkinsozoa</taxon>
        <taxon>Perkinsea</taxon>
        <taxon>Perkinsida</taxon>
        <taxon>Perkinsidae</taxon>
        <taxon>Perkinsus</taxon>
    </lineage>
</organism>
<dbReference type="Proteomes" id="UP000591131">
    <property type="component" value="Unassembled WGS sequence"/>
</dbReference>
<proteinExistence type="predicted"/>
<keyword evidence="2" id="KW-0489">Methyltransferase</keyword>
<name>A0A7J6MKV3_PERCH</name>
<protein>
    <submittedName>
        <fullName evidence="2">Protein arginine methyltransferase 10</fullName>
    </submittedName>
</protein>
<feature type="region of interest" description="Disordered" evidence="1">
    <location>
        <begin position="1016"/>
        <end position="1042"/>
    </location>
</feature>
<dbReference type="GO" id="GO:0008168">
    <property type="term" value="F:methyltransferase activity"/>
    <property type="evidence" value="ECO:0007669"/>
    <property type="project" value="UniProtKB-KW"/>
</dbReference>
<dbReference type="GO" id="GO:0032259">
    <property type="term" value="P:methylation"/>
    <property type="evidence" value="ECO:0007669"/>
    <property type="project" value="UniProtKB-KW"/>
</dbReference>
<evidence type="ECO:0000313" key="2">
    <source>
        <dbReference type="EMBL" id="KAF4672007.1"/>
    </source>
</evidence>
<gene>
    <name evidence="2" type="primary">PRMT10_2</name>
    <name evidence="2" type="ORF">FOL47_001018</name>
</gene>
<dbReference type="OrthoDB" id="431602at2759"/>
<keyword evidence="2" id="KW-0808">Transferase</keyword>
<evidence type="ECO:0000313" key="3">
    <source>
        <dbReference type="Proteomes" id="UP000591131"/>
    </source>
</evidence>
<feature type="compositionally biased region" description="Basic and acidic residues" evidence="1">
    <location>
        <begin position="1016"/>
        <end position="1029"/>
    </location>
</feature>
<keyword evidence="3" id="KW-1185">Reference proteome</keyword>